<dbReference type="Proteomes" id="UP000542405">
    <property type="component" value="Unassembled WGS sequence"/>
</dbReference>
<feature type="region of interest" description="Disordered" evidence="1">
    <location>
        <begin position="1"/>
        <end position="24"/>
    </location>
</feature>
<organism evidence="2 3">
    <name type="scientific">Achromobacter ruhlandii</name>
    <dbReference type="NCBI Taxonomy" id="72557"/>
    <lineage>
        <taxon>Bacteria</taxon>
        <taxon>Pseudomonadati</taxon>
        <taxon>Pseudomonadota</taxon>
        <taxon>Betaproteobacteria</taxon>
        <taxon>Burkholderiales</taxon>
        <taxon>Alcaligenaceae</taxon>
        <taxon>Achromobacter</taxon>
    </lineage>
</organism>
<evidence type="ECO:0000256" key="1">
    <source>
        <dbReference type="SAM" id="MobiDB-lite"/>
    </source>
</evidence>
<comment type="caution">
    <text evidence="2">The sequence shown here is derived from an EMBL/GenBank/DDBJ whole genome shotgun (WGS) entry which is preliminary data.</text>
</comment>
<protein>
    <submittedName>
        <fullName evidence="2">Uncharacterized protein</fullName>
    </submittedName>
</protein>
<proteinExistence type="predicted"/>
<feature type="non-terminal residue" evidence="2">
    <location>
        <position position="1"/>
    </location>
</feature>
<accession>A0A848NNE3</accession>
<name>A0A848NNE3_9BURK</name>
<gene>
    <name evidence="2" type="ORF">HGQ98_20695</name>
</gene>
<reference evidence="2 3" key="1">
    <citation type="submission" date="2020-04" db="EMBL/GenBank/DDBJ databases">
        <title>Achromobacter ruhlandii genome sequencing and assembly.</title>
        <authorList>
            <person name="Martins R.C.R."/>
            <person name="Perdigao-Neto L.V."/>
            <person name="Levin A.S.S."/>
            <person name="Costa S.F."/>
        </authorList>
    </citation>
    <scope>NUCLEOTIDE SEQUENCE [LARGE SCALE GENOMIC DNA]</scope>
    <source>
        <strain evidence="2 3">9035ralo</strain>
    </source>
</reference>
<feature type="compositionally biased region" description="Basic and acidic residues" evidence="1">
    <location>
        <begin position="11"/>
        <end position="24"/>
    </location>
</feature>
<evidence type="ECO:0000313" key="2">
    <source>
        <dbReference type="EMBL" id="NMU92073.1"/>
    </source>
</evidence>
<dbReference type="AlphaFoldDB" id="A0A848NNE3"/>
<feature type="compositionally biased region" description="Gly residues" evidence="1">
    <location>
        <begin position="1"/>
        <end position="10"/>
    </location>
</feature>
<evidence type="ECO:0000313" key="3">
    <source>
        <dbReference type="Proteomes" id="UP000542405"/>
    </source>
</evidence>
<dbReference type="EMBL" id="JABBZE010000294">
    <property type="protein sequence ID" value="NMU92073.1"/>
    <property type="molecule type" value="Genomic_DNA"/>
</dbReference>
<sequence>RGGRGGGGGVGRRERGGGGWEEGRRCRETWVGGAAGRGMSYGGGLAVRGTPVIV</sequence>